<evidence type="ECO:0000313" key="1">
    <source>
        <dbReference type="EMBL" id="JAH80050.1"/>
    </source>
</evidence>
<name>A0A0E9VRP5_ANGAN</name>
<organism evidence="1">
    <name type="scientific">Anguilla anguilla</name>
    <name type="common">European freshwater eel</name>
    <name type="synonym">Muraena anguilla</name>
    <dbReference type="NCBI Taxonomy" id="7936"/>
    <lineage>
        <taxon>Eukaryota</taxon>
        <taxon>Metazoa</taxon>
        <taxon>Chordata</taxon>
        <taxon>Craniata</taxon>
        <taxon>Vertebrata</taxon>
        <taxon>Euteleostomi</taxon>
        <taxon>Actinopterygii</taxon>
        <taxon>Neopterygii</taxon>
        <taxon>Teleostei</taxon>
        <taxon>Anguilliformes</taxon>
        <taxon>Anguillidae</taxon>
        <taxon>Anguilla</taxon>
    </lineage>
</organism>
<dbReference type="EMBL" id="GBXM01028527">
    <property type="protein sequence ID" value="JAH80050.1"/>
    <property type="molecule type" value="Transcribed_RNA"/>
</dbReference>
<protein>
    <submittedName>
        <fullName evidence="1">Uncharacterized protein</fullName>
    </submittedName>
</protein>
<reference evidence="1" key="2">
    <citation type="journal article" date="2015" name="Fish Shellfish Immunol.">
        <title>Early steps in the European eel (Anguilla anguilla)-Vibrio vulnificus interaction in the gills: Role of the RtxA13 toxin.</title>
        <authorList>
            <person name="Callol A."/>
            <person name="Pajuelo D."/>
            <person name="Ebbesson L."/>
            <person name="Teles M."/>
            <person name="MacKenzie S."/>
            <person name="Amaro C."/>
        </authorList>
    </citation>
    <scope>NUCLEOTIDE SEQUENCE</scope>
</reference>
<sequence length="26" mass="2972">MHLITQSLQLLYPPQITSLRMQSSAD</sequence>
<accession>A0A0E9VRP5</accession>
<dbReference type="AlphaFoldDB" id="A0A0E9VRP5"/>
<proteinExistence type="predicted"/>
<reference evidence="1" key="1">
    <citation type="submission" date="2014-11" db="EMBL/GenBank/DDBJ databases">
        <authorList>
            <person name="Amaro Gonzalez C."/>
        </authorList>
    </citation>
    <scope>NUCLEOTIDE SEQUENCE</scope>
</reference>